<proteinExistence type="predicted"/>
<evidence type="ECO:0000313" key="2">
    <source>
        <dbReference type="Proteomes" id="UP000789375"/>
    </source>
</evidence>
<reference evidence="1" key="1">
    <citation type="submission" date="2021-06" db="EMBL/GenBank/DDBJ databases">
        <authorList>
            <person name="Kallberg Y."/>
            <person name="Tangrot J."/>
            <person name="Rosling A."/>
        </authorList>
    </citation>
    <scope>NUCLEOTIDE SEQUENCE</scope>
    <source>
        <strain evidence="1">87-6 pot B 2015</strain>
    </source>
</reference>
<gene>
    <name evidence="1" type="ORF">FMOSSE_LOCUS10173</name>
</gene>
<organism evidence="1 2">
    <name type="scientific">Funneliformis mosseae</name>
    <name type="common">Endomycorrhizal fungus</name>
    <name type="synonym">Glomus mosseae</name>
    <dbReference type="NCBI Taxonomy" id="27381"/>
    <lineage>
        <taxon>Eukaryota</taxon>
        <taxon>Fungi</taxon>
        <taxon>Fungi incertae sedis</taxon>
        <taxon>Mucoromycota</taxon>
        <taxon>Glomeromycotina</taxon>
        <taxon>Glomeromycetes</taxon>
        <taxon>Glomerales</taxon>
        <taxon>Glomeraceae</taxon>
        <taxon>Funneliformis</taxon>
    </lineage>
</organism>
<dbReference type="Proteomes" id="UP000789375">
    <property type="component" value="Unassembled WGS sequence"/>
</dbReference>
<evidence type="ECO:0000313" key="1">
    <source>
        <dbReference type="EMBL" id="CAG8624717.1"/>
    </source>
</evidence>
<name>A0A9N9D716_FUNMO</name>
<dbReference type="EMBL" id="CAJVPP010003247">
    <property type="protein sequence ID" value="CAG8624717.1"/>
    <property type="molecule type" value="Genomic_DNA"/>
</dbReference>
<accession>A0A9N9D716</accession>
<sequence length="46" mass="5348">KYGEMGVNKIRFTEEGYPLFPNLSSQQLHEIFVKNSTNTRQCPCLE</sequence>
<feature type="non-terminal residue" evidence="1">
    <location>
        <position position="1"/>
    </location>
</feature>
<comment type="caution">
    <text evidence="1">The sequence shown here is derived from an EMBL/GenBank/DDBJ whole genome shotgun (WGS) entry which is preliminary data.</text>
</comment>
<keyword evidence="2" id="KW-1185">Reference proteome</keyword>
<protein>
    <submittedName>
        <fullName evidence="1">9610_t:CDS:1</fullName>
    </submittedName>
</protein>
<dbReference type="AlphaFoldDB" id="A0A9N9D716"/>